<dbReference type="PROSITE" id="PS00211">
    <property type="entry name" value="ABC_TRANSPORTER_1"/>
    <property type="match status" value="1"/>
</dbReference>
<evidence type="ECO:0000313" key="6">
    <source>
        <dbReference type="Proteomes" id="UP000186323"/>
    </source>
</evidence>
<evidence type="ECO:0000259" key="4">
    <source>
        <dbReference type="PROSITE" id="PS50893"/>
    </source>
</evidence>
<dbReference type="PROSITE" id="PS50893">
    <property type="entry name" value="ABC_TRANSPORTER_2"/>
    <property type="match status" value="1"/>
</dbReference>
<keyword evidence="3 5" id="KW-0067">ATP-binding</keyword>
<dbReference type="InterPro" id="IPR017871">
    <property type="entry name" value="ABC_transporter-like_CS"/>
</dbReference>
<keyword evidence="2" id="KW-0547">Nucleotide-binding</keyword>
<dbReference type="KEGG" id="dpg:DESPIGER_0622"/>
<dbReference type="OrthoDB" id="9809450at2"/>
<name>A0A1K1LCT2_9BACT</name>
<dbReference type="SMART" id="SM00382">
    <property type="entry name" value="AAA"/>
    <property type="match status" value="1"/>
</dbReference>
<evidence type="ECO:0000256" key="3">
    <source>
        <dbReference type="ARBA" id="ARBA00022840"/>
    </source>
</evidence>
<evidence type="ECO:0000256" key="1">
    <source>
        <dbReference type="ARBA" id="ARBA00005417"/>
    </source>
</evidence>
<sequence>MHPFNHPAGGAPVVEVRHLCKTFVLHQQGGIRIQALQDVNFDVRAGECVALHGPSGAGKSTLLKTLYGNYLPSSGQVIVRCDGCETDMATASTRAISRVRRECIGYVSQFLRVIPRVRALDLVAEPLLDAGEGRETALDAAQEMLARLNLPERLWHVAPATFSGGEQQRVNIARGLIRPMPLLLLDEPTASLDGINRQVVIDLIHEARQRGSAIVGIFHDDVARNAVADRIVPMDRP</sequence>
<evidence type="ECO:0000256" key="2">
    <source>
        <dbReference type="ARBA" id="ARBA00022741"/>
    </source>
</evidence>
<dbReference type="RefSeq" id="WP_072332958.1">
    <property type="nucleotide sequence ID" value="NZ_DBGALU010000127.1"/>
</dbReference>
<dbReference type="GO" id="GO:0016887">
    <property type="term" value="F:ATP hydrolysis activity"/>
    <property type="evidence" value="ECO:0007669"/>
    <property type="project" value="InterPro"/>
</dbReference>
<dbReference type="InterPro" id="IPR003439">
    <property type="entry name" value="ABC_transporter-like_ATP-bd"/>
</dbReference>
<dbReference type="NCBIfam" id="TIGR02324">
    <property type="entry name" value="CP_lyasePhnL"/>
    <property type="match status" value="1"/>
</dbReference>
<gene>
    <name evidence="5" type="ORF">DESPIGER_0622</name>
</gene>
<dbReference type="InterPro" id="IPR003593">
    <property type="entry name" value="AAA+_ATPase"/>
</dbReference>
<dbReference type="SUPFAM" id="SSF52540">
    <property type="entry name" value="P-loop containing nucleoside triphosphate hydrolases"/>
    <property type="match status" value="1"/>
</dbReference>
<dbReference type="PANTHER" id="PTHR42798:SF7">
    <property type="entry name" value="ALPHA-D-RIBOSE 1-METHYLPHOSPHONATE 5-TRIPHOSPHATE SYNTHASE SUBUNIT PHNL"/>
    <property type="match status" value="1"/>
</dbReference>
<reference evidence="6" key="1">
    <citation type="submission" date="2016-10" db="EMBL/GenBank/DDBJ databases">
        <authorList>
            <person name="Wegmann U."/>
        </authorList>
    </citation>
    <scope>NUCLEOTIDE SEQUENCE [LARGE SCALE GENOMIC DNA]</scope>
</reference>
<organism evidence="5 6">
    <name type="scientific">Desulfovibrio piger</name>
    <dbReference type="NCBI Taxonomy" id="901"/>
    <lineage>
        <taxon>Bacteria</taxon>
        <taxon>Pseudomonadati</taxon>
        <taxon>Thermodesulfobacteriota</taxon>
        <taxon>Desulfovibrionia</taxon>
        <taxon>Desulfovibrionales</taxon>
        <taxon>Desulfovibrionaceae</taxon>
        <taxon>Desulfovibrio</taxon>
    </lineage>
</organism>
<evidence type="ECO:0000313" key="5">
    <source>
        <dbReference type="EMBL" id="SFV72506.1"/>
    </source>
</evidence>
<dbReference type="Pfam" id="PF00005">
    <property type="entry name" value="ABC_tran"/>
    <property type="match status" value="1"/>
</dbReference>
<dbReference type="Proteomes" id="UP000186323">
    <property type="component" value="Chromosome I"/>
</dbReference>
<dbReference type="AlphaFoldDB" id="A0A1K1LCT2"/>
<keyword evidence="6" id="KW-1185">Reference proteome</keyword>
<proteinExistence type="inferred from homology"/>
<dbReference type="EMBL" id="LT630450">
    <property type="protein sequence ID" value="SFV72506.1"/>
    <property type="molecule type" value="Genomic_DNA"/>
</dbReference>
<dbReference type="InterPro" id="IPR027417">
    <property type="entry name" value="P-loop_NTPase"/>
</dbReference>
<accession>A0A1K1LCT2</accession>
<protein>
    <submittedName>
        <fullName evidence="5">Phosphonates transport ATP-binding protein PhnL</fullName>
    </submittedName>
</protein>
<dbReference type="PANTHER" id="PTHR42798">
    <property type="entry name" value="LIPOPROTEIN-RELEASING SYSTEM ATP-BINDING PROTEIN LOLD"/>
    <property type="match status" value="1"/>
</dbReference>
<dbReference type="InterPro" id="IPR012701">
    <property type="entry name" value="CP_lyase_PhnL"/>
</dbReference>
<comment type="similarity">
    <text evidence="1">Belongs to the ABC transporter superfamily.</text>
</comment>
<feature type="domain" description="ABC transporter" evidence="4">
    <location>
        <begin position="14"/>
        <end position="236"/>
    </location>
</feature>
<dbReference type="Gene3D" id="3.40.50.300">
    <property type="entry name" value="P-loop containing nucleotide triphosphate hydrolases"/>
    <property type="match status" value="1"/>
</dbReference>
<dbReference type="GO" id="GO:0005524">
    <property type="term" value="F:ATP binding"/>
    <property type="evidence" value="ECO:0007669"/>
    <property type="project" value="UniProtKB-KW"/>
</dbReference>